<dbReference type="Gene3D" id="3.30.450.40">
    <property type="match status" value="1"/>
</dbReference>
<proteinExistence type="predicted"/>
<evidence type="ECO:0000256" key="4">
    <source>
        <dbReference type="ARBA" id="ARBA00058938"/>
    </source>
</evidence>
<dbReference type="Proteomes" id="UP000306477">
    <property type="component" value="Unassembled WGS sequence"/>
</dbReference>
<protein>
    <recommendedName>
        <fullName evidence="5">Glycerol operon regulatory protein</fullName>
    </recommendedName>
</protein>
<evidence type="ECO:0000313" key="9">
    <source>
        <dbReference type="Proteomes" id="UP000306477"/>
    </source>
</evidence>
<evidence type="ECO:0000259" key="6">
    <source>
        <dbReference type="PROSITE" id="PS51077"/>
    </source>
</evidence>
<sequence>MSKNQVPSVHKAINILELLKEHDFLTLKDISNSLKLPTSTCYNILTTLENRGFIQRNTETGQYILGLTLMHLGLSIYNKIDLKKVGTIHLSELSEDFGETAYLTVLDRSHFKGIVVERLQSKRTGLVYSRNIGDTFPIYASGTGKSLLSGLNDEEINYFFEKTEMISYTSKTITNEEKLRDEIQDIRRKGYAISNSAFEENVISVSSPIKDSFGKVIAAVSLVGPVNRISPIIEAVIESVKRTAFEISKAMGYK</sequence>
<dbReference type="Gene3D" id="1.10.10.10">
    <property type="entry name" value="Winged helix-like DNA-binding domain superfamily/Winged helix DNA-binding domain"/>
    <property type="match status" value="1"/>
</dbReference>
<dbReference type="GO" id="GO:0003677">
    <property type="term" value="F:DNA binding"/>
    <property type="evidence" value="ECO:0007669"/>
    <property type="project" value="UniProtKB-KW"/>
</dbReference>
<comment type="caution">
    <text evidence="8">The sequence shown here is derived from an EMBL/GenBank/DDBJ whole genome shotgun (WGS) entry which is preliminary data.</text>
</comment>
<keyword evidence="2" id="KW-0238">DNA-binding</keyword>
<dbReference type="InterPro" id="IPR029016">
    <property type="entry name" value="GAF-like_dom_sf"/>
</dbReference>
<evidence type="ECO:0000256" key="2">
    <source>
        <dbReference type="ARBA" id="ARBA00023125"/>
    </source>
</evidence>
<dbReference type="Pfam" id="PF09339">
    <property type="entry name" value="HTH_IclR"/>
    <property type="match status" value="1"/>
</dbReference>
<dbReference type="PANTHER" id="PTHR30136:SF24">
    <property type="entry name" value="HTH-TYPE TRANSCRIPTIONAL REPRESSOR ALLR"/>
    <property type="match status" value="1"/>
</dbReference>
<dbReference type="EMBL" id="SLUB01000023">
    <property type="protein sequence ID" value="THE11857.1"/>
    <property type="molecule type" value="Genomic_DNA"/>
</dbReference>
<dbReference type="SUPFAM" id="SSF46785">
    <property type="entry name" value="Winged helix' DNA-binding domain"/>
    <property type="match status" value="1"/>
</dbReference>
<comment type="function">
    <text evidence="4">May be an activator protein for the gylABX operon.</text>
</comment>
<evidence type="ECO:0000259" key="7">
    <source>
        <dbReference type="PROSITE" id="PS51078"/>
    </source>
</evidence>
<dbReference type="InterPro" id="IPR036388">
    <property type="entry name" value="WH-like_DNA-bd_sf"/>
</dbReference>
<feature type="domain" description="HTH iclR-type" evidence="6">
    <location>
        <begin position="6"/>
        <end position="67"/>
    </location>
</feature>
<keyword evidence="9" id="KW-1185">Reference proteome</keyword>
<evidence type="ECO:0000256" key="1">
    <source>
        <dbReference type="ARBA" id="ARBA00023015"/>
    </source>
</evidence>
<dbReference type="SUPFAM" id="SSF55781">
    <property type="entry name" value="GAF domain-like"/>
    <property type="match status" value="1"/>
</dbReference>
<dbReference type="OrthoDB" id="9778379at2"/>
<dbReference type="RefSeq" id="WP_136380072.1">
    <property type="nucleotide sequence ID" value="NZ_SLUB01000023.1"/>
</dbReference>
<keyword evidence="1" id="KW-0805">Transcription regulation</keyword>
<dbReference type="FunFam" id="1.10.10.10:FF:000056">
    <property type="entry name" value="IclR family transcriptional regulator"/>
    <property type="match status" value="1"/>
</dbReference>
<keyword evidence="3" id="KW-0804">Transcription</keyword>
<dbReference type="PROSITE" id="PS51078">
    <property type="entry name" value="ICLR_ED"/>
    <property type="match status" value="1"/>
</dbReference>
<organism evidence="8 9">
    <name type="scientific">Bacillus timonensis</name>
    <dbReference type="NCBI Taxonomy" id="1033734"/>
    <lineage>
        <taxon>Bacteria</taxon>
        <taxon>Bacillati</taxon>
        <taxon>Bacillota</taxon>
        <taxon>Bacilli</taxon>
        <taxon>Bacillales</taxon>
        <taxon>Bacillaceae</taxon>
        <taxon>Bacillus</taxon>
    </lineage>
</organism>
<feature type="domain" description="IclR-ED" evidence="7">
    <location>
        <begin position="68"/>
        <end position="253"/>
    </location>
</feature>
<dbReference type="GO" id="GO:0003700">
    <property type="term" value="F:DNA-binding transcription factor activity"/>
    <property type="evidence" value="ECO:0007669"/>
    <property type="project" value="TreeGrafter"/>
</dbReference>
<dbReference type="InterPro" id="IPR014757">
    <property type="entry name" value="Tscrpt_reg_IclR_C"/>
</dbReference>
<name>A0A4S3PQD2_9BACI</name>
<dbReference type="SMART" id="SM00346">
    <property type="entry name" value="HTH_ICLR"/>
    <property type="match status" value="1"/>
</dbReference>
<evidence type="ECO:0000256" key="5">
    <source>
        <dbReference type="ARBA" id="ARBA00070406"/>
    </source>
</evidence>
<evidence type="ECO:0000256" key="3">
    <source>
        <dbReference type="ARBA" id="ARBA00023163"/>
    </source>
</evidence>
<dbReference type="PANTHER" id="PTHR30136">
    <property type="entry name" value="HELIX-TURN-HELIX TRANSCRIPTIONAL REGULATOR, ICLR FAMILY"/>
    <property type="match status" value="1"/>
</dbReference>
<dbReference type="AlphaFoldDB" id="A0A4S3PQD2"/>
<dbReference type="InterPro" id="IPR036390">
    <property type="entry name" value="WH_DNA-bd_sf"/>
</dbReference>
<dbReference type="PROSITE" id="PS51077">
    <property type="entry name" value="HTH_ICLR"/>
    <property type="match status" value="1"/>
</dbReference>
<evidence type="ECO:0000313" key="8">
    <source>
        <dbReference type="EMBL" id="THE11857.1"/>
    </source>
</evidence>
<dbReference type="GO" id="GO:0045892">
    <property type="term" value="P:negative regulation of DNA-templated transcription"/>
    <property type="evidence" value="ECO:0007669"/>
    <property type="project" value="TreeGrafter"/>
</dbReference>
<dbReference type="InterPro" id="IPR050707">
    <property type="entry name" value="HTH_MetabolicPath_Reg"/>
</dbReference>
<dbReference type="Pfam" id="PF01614">
    <property type="entry name" value="IclR_C"/>
    <property type="match status" value="1"/>
</dbReference>
<accession>A0A4S3PQD2</accession>
<dbReference type="InterPro" id="IPR005471">
    <property type="entry name" value="Tscrpt_reg_IclR_N"/>
</dbReference>
<gene>
    <name evidence="8" type="ORF">E1I69_13300</name>
</gene>
<reference evidence="8 9" key="1">
    <citation type="journal article" date="2019" name="Indoor Air">
        <title>Impacts of indoor surface finishes on bacterial viability.</title>
        <authorList>
            <person name="Hu J."/>
            <person name="Maamar S.B."/>
            <person name="Glawe A.J."/>
            <person name="Gottel N."/>
            <person name="Gilbert J.A."/>
            <person name="Hartmann E.M."/>
        </authorList>
    </citation>
    <scope>NUCLEOTIDE SEQUENCE [LARGE SCALE GENOMIC DNA]</scope>
    <source>
        <strain evidence="8 9">AF060A6</strain>
    </source>
</reference>